<keyword evidence="2" id="KW-1185">Reference proteome</keyword>
<name>D9XGV9_STRVT</name>
<dbReference type="AlphaFoldDB" id="D9XGV9"/>
<evidence type="ECO:0000313" key="2">
    <source>
        <dbReference type="Proteomes" id="UP000004184"/>
    </source>
</evidence>
<dbReference type="STRING" id="591159.SSQG_01248"/>
<gene>
    <name evidence="1" type="ORF">SSQG_01248</name>
</gene>
<dbReference type="Proteomes" id="UP000004184">
    <property type="component" value="Unassembled WGS sequence"/>
</dbReference>
<sequence>MPGTCGVPCPGGIDLDIHLDIRTCALKPVTRPGVVVDTDSLVTNYSQIKARRGRATGAPVVLRVRLSGEIEFGQVVARRARKGFGRRAAKG</sequence>
<proteinExistence type="predicted"/>
<accession>D9XGV9</accession>
<evidence type="ECO:0000313" key="1">
    <source>
        <dbReference type="EMBL" id="EFL30730.1"/>
    </source>
</evidence>
<organism evidence="1 2">
    <name type="scientific">Streptomyces viridochromogenes (strain DSM 40736 / JCM 4977 / BCRC 1201 / Tue 494)</name>
    <dbReference type="NCBI Taxonomy" id="591159"/>
    <lineage>
        <taxon>Bacteria</taxon>
        <taxon>Bacillati</taxon>
        <taxon>Actinomycetota</taxon>
        <taxon>Actinomycetes</taxon>
        <taxon>Kitasatosporales</taxon>
        <taxon>Streptomycetaceae</taxon>
        <taxon>Streptomyces</taxon>
    </lineage>
</organism>
<protein>
    <submittedName>
        <fullName evidence="1">Predicted protein</fullName>
    </submittedName>
</protein>
<dbReference type="HOGENOM" id="CLU_2425812_0_0_11"/>
<dbReference type="EMBL" id="GG657757">
    <property type="protein sequence ID" value="EFL30730.1"/>
    <property type="molecule type" value="Genomic_DNA"/>
</dbReference>
<reference evidence="2" key="1">
    <citation type="submission" date="2009-02" db="EMBL/GenBank/DDBJ databases">
        <title>Annotation of Streptomyces viridochromogenes strain DSM 40736.</title>
        <authorList>
            <consortium name="The Broad Institute Genome Sequencing Platform"/>
            <consortium name="Broad Institute Microbial Sequencing Center"/>
            <person name="Fischbach M."/>
            <person name="Godfrey P."/>
            <person name="Ward D."/>
            <person name="Young S."/>
            <person name="Zeng Q."/>
            <person name="Koehrsen M."/>
            <person name="Alvarado L."/>
            <person name="Berlin A.M."/>
            <person name="Bochicchio J."/>
            <person name="Borenstein D."/>
            <person name="Chapman S.B."/>
            <person name="Chen Z."/>
            <person name="Engels R."/>
            <person name="Freedman E."/>
            <person name="Gellesch M."/>
            <person name="Goldberg J."/>
            <person name="Griggs A."/>
            <person name="Gujja S."/>
            <person name="Heilman E.R."/>
            <person name="Heiman D.I."/>
            <person name="Hepburn T.A."/>
            <person name="Howarth C."/>
            <person name="Jen D."/>
            <person name="Larson L."/>
            <person name="Lewis B."/>
            <person name="Mehta T."/>
            <person name="Park D."/>
            <person name="Pearson M."/>
            <person name="Richards J."/>
            <person name="Roberts A."/>
            <person name="Saif S."/>
            <person name="Shea T.D."/>
            <person name="Shenoy N."/>
            <person name="Sisk P."/>
            <person name="Stolte C."/>
            <person name="Sykes S.N."/>
            <person name="Thomson T."/>
            <person name="Walk T."/>
            <person name="White J."/>
            <person name="Yandava C."/>
            <person name="Straight P."/>
            <person name="Clardy J."/>
            <person name="Hung D."/>
            <person name="Kolter R."/>
            <person name="Mekalanos J."/>
            <person name="Walker S."/>
            <person name="Walsh C.T."/>
            <person name="Wieland-Brown L.C."/>
            <person name="Haas B."/>
            <person name="Nusbaum C."/>
            <person name="Birren B."/>
        </authorList>
    </citation>
    <scope>NUCLEOTIDE SEQUENCE [LARGE SCALE GENOMIC DNA]</scope>
    <source>
        <strain evidence="2">DSM 40736 / JCM 4977 / BCRC 1201 / Tue 494</strain>
    </source>
</reference>